<keyword evidence="3" id="KW-1185">Reference proteome</keyword>
<protein>
    <submittedName>
        <fullName evidence="2">Uncharacterized protein</fullName>
    </submittedName>
</protein>
<feature type="chain" id="PRO_5015726516" evidence="1">
    <location>
        <begin position="21"/>
        <end position="88"/>
    </location>
</feature>
<evidence type="ECO:0000313" key="3">
    <source>
        <dbReference type="Proteomes" id="UP000237056"/>
    </source>
</evidence>
<reference evidence="2 3" key="1">
    <citation type="submission" date="2018-01" db="EMBL/GenBank/DDBJ databases">
        <title>Genomic Encyclopedia of Type Strains, Phase I: the one thousand microbial genomes (KMG-I) project.</title>
        <authorList>
            <person name="Goeker M."/>
        </authorList>
    </citation>
    <scope>NUCLEOTIDE SEQUENCE [LARGE SCALE GENOMIC DNA]</scope>
    <source>
        <strain evidence="2 3">DSM 17960</strain>
    </source>
</reference>
<evidence type="ECO:0000256" key="1">
    <source>
        <dbReference type="SAM" id="SignalP"/>
    </source>
</evidence>
<feature type="signal peptide" evidence="1">
    <location>
        <begin position="1"/>
        <end position="20"/>
    </location>
</feature>
<accession>A0A2S4N6S9</accession>
<gene>
    <name evidence="2" type="ORF">Q361_111102</name>
</gene>
<comment type="caution">
    <text evidence="2">The sequence shown here is derived from an EMBL/GenBank/DDBJ whole genome shotgun (WGS) entry which is preliminary data.</text>
</comment>
<dbReference type="RefSeq" id="WP_103726491.1">
    <property type="nucleotide sequence ID" value="NZ_PQNY01000011.1"/>
</dbReference>
<name>A0A2S4N6S9_9FLAO</name>
<evidence type="ECO:0000313" key="2">
    <source>
        <dbReference type="EMBL" id="POS01391.1"/>
    </source>
</evidence>
<proteinExistence type="predicted"/>
<dbReference type="Proteomes" id="UP000237056">
    <property type="component" value="Unassembled WGS sequence"/>
</dbReference>
<keyword evidence="1" id="KW-0732">Signal</keyword>
<dbReference type="AlphaFoldDB" id="A0A2S4N6S9"/>
<organism evidence="2 3">
    <name type="scientific">Flavobacterium croceum DSM 17960</name>
    <dbReference type="NCBI Taxonomy" id="1121886"/>
    <lineage>
        <taxon>Bacteria</taxon>
        <taxon>Pseudomonadati</taxon>
        <taxon>Bacteroidota</taxon>
        <taxon>Flavobacteriia</taxon>
        <taxon>Flavobacteriales</taxon>
        <taxon>Flavobacteriaceae</taxon>
        <taxon>Flavobacterium</taxon>
    </lineage>
</organism>
<dbReference type="EMBL" id="PQNY01000011">
    <property type="protein sequence ID" value="POS01391.1"/>
    <property type="molecule type" value="Genomic_DNA"/>
</dbReference>
<sequence length="88" mass="9853">MKKVIFTALAFIAFSGVSMASTMADEEIVKENKVQKNEQSNQIVVADCNQVAGACMELFEDSFGCIESSKMYNSLYNMMYNNCMNSQH</sequence>